<sequence>MLQREMTKEQLQYCADEIKRELSPDIDYDREKMKKGLNLFRQGSVFNASLEDRYIEAKVQDGSPFQVMLDLDVFVLSTCTCSTGGICRHKLAVFFYAYAMVDRVGVFFQEWKDKKKPPSLPLSLKQMKKEDRTVETLETVRDWYTLFKRQHHLFKQKQENNRLSFNQLFSFESLYKTYFHSLKAHAPQTPFTKELFMIHAAVFTMEKLVEQSESSRLSLSSKDSYVYPYVNELLTVIHDRLNDIKSMAFPLGADPLLIETKEELTNLLVVGNEYQYERLMAYFIIWKTLLNRPAWIKEEIDLLKVKQQDFLRAKKSYAVDCQFALAHHAWLEKCDDTAIDLLEKIQGNILNYCYYWTGNLQLSKEWDREEKWLTFSLTLLKDYNQSLIDYHSKRNITRQFMKLYEHFSQLSGTQNSLLQSALKELLPYSYVEFNDYLLEQENYHTWIELQMAVGFDISELEKETLKQIEQFDRSLLLPLYHKAINDAIRQRSRPAYKLAVRYLKKLRTQYRQLKQLHIWSDYIERLASEHKRLRAFQEELERGKLIHD</sequence>
<gene>
    <name evidence="3" type="ORF">ACFSCX_10325</name>
</gene>
<dbReference type="RefSeq" id="WP_377928149.1">
    <property type="nucleotide sequence ID" value="NZ_JBHUEM010000014.1"/>
</dbReference>
<protein>
    <submittedName>
        <fullName evidence="3">SWIM zinc finger domain-containing protein</fullName>
    </submittedName>
</protein>
<keyword evidence="4" id="KW-1185">Reference proteome</keyword>
<dbReference type="EMBL" id="JBHUEM010000014">
    <property type="protein sequence ID" value="MFD1736958.1"/>
    <property type="molecule type" value="Genomic_DNA"/>
</dbReference>
<keyword evidence="1" id="KW-0863">Zinc-finger</keyword>
<reference evidence="4" key="1">
    <citation type="journal article" date="2019" name="Int. J. Syst. Evol. Microbiol.">
        <title>The Global Catalogue of Microorganisms (GCM) 10K type strain sequencing project: providing services to taxonomists for standard genome sequencing and annotation.</title>
        <authorList>
            <consortium name="The Broad Institute Genomics Platform"/>
            <consortium name="The Broad Institute Genome Sequencing Center for Infectious Disease"/>
            <person name="Wu L."/>
            <person name="Ma J."/>
        </authorList>
    </citation>
    <scope>NUCLEOTIDE SEQUENCE [LARGE SCALE GENOMIC DNA]</scope>
    <source>
        <strain evidence="4">CCUG 49339</strain>
    </source>
</reference>
<evidence type="ECO:0000313" key="4">
    <source>
        <dbReference type="Proteomes" id="UP001597214"/>
    </source>
</evidence>
<keyword evidence="1" id="KW-0862">Zinc</keyword>
<name>A0ABW4LQJ3_9BACI</name>
<organism evidence="3 4">
    <name type="scientific">Bacillus salitolerans</name>
    <dbReference type="NCBI Taxonomy" id="1437434"/>
    <lineage>
        <taxon>Bacteria</taxon>
        <taxon>Bacillati</taxon>
        <taxon>Bacillota</taxon>
        <taxon>Bacilli</taxon>
        <taxon>Bacillales</taxon>
        <taxon>Bacillaceae</taxon>
        <taxon>Bacillus</taxon>
    </lineage>
</organism>
<feature type="domain" description="SWIM-type" evidence="2">
    <location>
        <begin position="65"/>
        <end position="98"/>
    </location>
</feature>
<dbReference type="Pfam" id="PF04434">
    <property type="entry name" value="SWIM"/>
    <property type="match status" value="1"/>
</dbReference>
<evidence type="ECO:0000259" key="2">
    <source>
        <dbReference type="PROSITE" id="PS50966"/>
    </source>
</evidence>
<dbReference type="Proteomes" id="UP001597214">
    <property type="component" value="Unassembled WGS sequence"/>
</dbReference>
<comment type="caution">
    <text evidence="3">The sequence shown here is derived from an EMBL/GenBank/DDBJ whole genome shotgun (WGS) entry which is preliminary data.</text>
</comment>
<dbReference type="PROSITE" id="PS50966">
    <property type="entry name" value="ZF_SWIM"/>
    <property type="match status" value="1"/>
</dbReference>
<keyword evidence="1" id="KW-0479">Metal-binding</keyword>
<dbReference type="InterPro" id="IPR007527">
    <property type="entry name" value="Znf_SWIM"/>
</dbReference>
<evidence type="ECO:0000256" key="1">
    <source>
        <dbReference type="PROSITE-ProRule" id="PRU00325"/>
    </source>
</evidence>
<proteinExistence type="predicted"/>
<evidence type="ECO:0000313" key="3">
    <source>
        <dbReference type="EMBL" id="MFD1736958.1"/>
    </source>
</evidence>
<accession>A0ABW4LQJ3</accession>